<accession>A0A9X8RLE4</accession>
<protein>
    <submittedName>
        <fullName evidence="2">Mannosyl-glycoprotein endo-beta-N-acetylglucosaminidase</fullName>
    </submittedName>
</protein>
<dbReference type="GO" id="GO:0004040">
    <property type="term" value="F:amidase activity"/>
    <property type="evidence" value="ECO:0007669"/>
    <property type="project" value="InterPro"/>
</dbReference>
<dbReference type="Proteomes" id="UP000189137">
    <property type="component" value="Unassembled WGS sequence"/>
</dbReference>
<dbReference type="EMBL" id="FUPS01000014">
    <property type="protein sequence ID" value="SJS96922.1"/>
    <property type="molecule type" value="Genomic_DNA"/>
</dbReference>
<name>A0A9X8RLE4_CLODI</name>
<dbReference type="AlphaFoldDB" id="A0A9X8RLE4"/>
<gene>
    <name evidence="2" type="ORF">SAMEA3375112_03280</name>
</gene>
<evidence type="ECO:0000313" key="3">
    <source>
        <dbReference type="Proteomes" id="UP000189137"/>
    </source>
</evidence>
<dbReference type="RefSeq" id="WP_021402224.1">
    <property type="nucleotide sequence ID" value="NZ_CP149699.1"/>
</dbReference>
<proteinExistence type="predicted"/>
<organism evidence="2 3">
    <name type="scientific">Clostridioides difficile</name>
    <name type="common">Peptoclostridium difficile</name>
    <dbReference type="NCBI Taxonomy" id="1496"/>
    <lineage>
        <taxon>Bacteria</taxon>
        <taxon>Bacillati</taxon>
        <taxon>Bacillota</taxon>
        <taxon>Clostridia</taxon>
        <taxon>Peptostreptococcales</taxon>
        <taxon>Peptostreptococcaceae</taxon>
        <taxon>Clostridioides</taxon>
    </lineage>
</organism>
<evidence type="ECO:0000313" key="2">
    <source>
        <dbReference type="EMBL" id="SJS96922.1"/>
    </source>
</evidence>
<dbReference type="Gene3D" id="1.10.530.10">
    <property type="match status" value="1"/>
</dbReference>
<dbReference type="Pfam" id="PF01832">
    <property type="entry name" value="Glucosaminidase"/>
    <property type="match status" value="1"/>
</dbReference>
<reference evidence="2 3" key="1">
    <citation type="submission" date="2017-02" db="EMBL/GenBank/DDBJ databases">
        <authorList>
            <consortium name="Pathogen Informatics"/>
        </authorList>
    </citation>
    <scope>NUCLEOTIDE SEQUENCE [LARGE SCALE GENOMIC DNA]</scope>
    <source>
        <strain evidence="2 3">VRECD0157</strain>
    </source>
</reference>
<sequence>MNILDKSTATLEQVFSYLDTLKNNSNPPHFLCRAIVPIIYKEAEKKGVNPVIAIAQAFVETGYFNFGRVLNPSYCNVCGLKGNKGGGDLDPTAHTRFNCWEDGVSAFIDHLALYAGAKGYPKYSELVGKTEYKVNGTTLDPRHFSYLHGEAKTVESLSGKWCPDISYGQNIINICNKISSMKVENNDIKLEQIKTKVKELNEILG</sequence>
<dbReference type="InterPro" id="IPR002901">
    <property type="entry name" value="MGlyc_endo_b_GlcNAc-like_dom"/>
</dbReference>
<evidence type="ECO:0000259" key="1">
    <source>
        <dbReference type="Pfam" id="PF01832"/>
    </source>
</evidence>
<comment type="caution">
    <text evidence="2">The sequence shown here is derived from an EMBL/GenBank/DDBJ whole genome shotgun (WGS) entry which is preliminary data.</text>
</comment>
<feature type="domain" description="Mannosyl-glycoprotein endo-beta-N-acetylglucosamidase-like" evidence="1">
    <location>
        <begin position="37"/>
        <end position="178"/>
    </location>
</feature>